<dbReference type="PANTHER" id="PTHR24271:SF81">
    <property type="entry name" value="GRANZYME B"/>
    <property type="match status" value="1"/>
</dbReference>
<organism evidence="10 11">
    <name type="scientific">Polypterus senegalus</name>
    <name type="common">Senegal bichir</name>
    <dbReference type="NCBI Taxonomy" id="55291"/>
    <lineage>
        <taxon>Eukaryota</taxon>
        <taxon>Metazoa</taxon>
        <taxon>Chordata</taxon>
        <taxon>Craniata</taxon>
        <taxon>Vertebrata</taxon>
        <taxon>Euteleostomi</taxon>
        <taxon>Actinopterygii</taxon>
        <taxon>Polypteriformes</taxon>
        <taxon>Polypteridae</taxon>
        <taxon>Polypterus</taxon>
    </lineage>
</organism>
<feature type="signal peptide" evidence="8">
    <location>
        <begin position="1"/>
        <end position="27"/>
    </location>
</feature>
<evidence type="ECO:0000313" key="11">
    <source>
        <dbReference type="Proteomes" id="UP001166052"/>
    </source>
</evidence>
<dbReference type="EMBL" id="JAAWVN010000931">
    <property type="protein sequence ID" value="MBN3289054.1"/>
    <property type="molecule type" value="Genomic_DNA"/>
</dbReference>
<dbReference type="InterPro" id="IPR018114">
    <property type="entry name" value="TRYPSIN_HIS"/>
</dbReference>
<evidence type="ECO:0000256" key="5">
    <source>
        <dbReference type="ARBA" id="ARBA00023145"/>
    </source>
</evidence>
<dbReference type="InterPro" id="IPR033116">
    <property type="entry name" value="TRYPSIN_SER"/>
</dbReference>
<dbReference type="InterPro" id="IPR043504">
    <property type="entry name" value="Peptidase_S1_PA_chymotrypsin"/>
</dbReference>
<gene>
    <name evidence="10" type="primary">Bdmd1_4</name>
    <name evidence="10" type="ORF">GTO92_0008562</name>
</gene>
<dbReference type="PROSITE" id="PS50240">
    <property type="entry name" value="TRYPSIN_DOM"/>
    <property type="match status" value="1"/>
</dbReference>
<name>A0ABS2YSC1_POLSE</name>
<dbReference type="SMART" id="SM00020">
    <property type="entry name" value="Tryp_SPc"/>
    <property type="match status" value="1"/>
</dbReference>
<dbReference type="PRINTS" id="PR00722">
    <property type="entry name" value="CHYMOTRYPSIN"/>
</dbReference>
<feature type="non-terminal residue" evidence="10">
    <location>
        <position position="258"/>
    </location>
</feature>
<feature type="non-terminal residue" evidence="10">
    <location>
        <position position="1"/>
    </location>
</feature>
<feature type="chain" id="PRO_5047486786" evidence="8">
    <location>
        <begin position="28"/>
        <end position="258"/>
    </location>
</feature>
<evidence type="ECO:0000256" key="2">
    <source>
        <dbReference type="ARBA" id="ARBA00022729"/>
    </source>
</evidence>
<dbReference type="PANTHER" id="PTHR24271">
    <property type="entry name" value="KALLIKREIN-RELATED"/>
    <property type="match status" value="1"/>
</dbReference>
<evidence type="ECO:0000256" key="8">
    <source>
        <dbReference type="SAM" id="SignalP"/>
    </source>
</evidence>
<dbReference type="CDD" id="cd00190">
    <property type="entry name" value="Tryp_SPc"/>
    <property type="match status" value="1"/>
</dbReference>
<keyword evidence="1 7" id="KW-0645">Protease</keyword>
<protein>
    <submittedName>
        <fullName evidence="10">DDN1 protein</fullName>
    </submittedName>
</protein>
<proteinExistence type="predicted"/>
<evidence type="ECO:0000256" key="4">
    <source>
        <dbReference type="ARBA" id="ARBA00022825"/>
    </source>
</evidence>
<accession>A0ABS2YSC1</accession>
<evidence type="ECO:0000313" key="10">
    <source>
        <dbReference type="EMBL" id="MBN3289054.1"/>
    </source>
</evidence>
<keyword evidence="6" id="KW-1015">Disulfide bond</keyword>
<keyword evidence="5" id="KW-0865">Zymogen</keyword>
<dbReference type="Pfam" id="PF00089">
    <property type="entry name" value="Trypsin"/>
    <property type="match status" value="1"/>
</dbReference>
<keyword evidence="11" id="KW-1185">Reference proteome</keyword>
<evidence type="ECO:0000256" key="6">
    <source>
        <dbReference type="ARBA" id="ARBA00023157"/>
    </source>
</evidence>
<dbReference type="SUPFAM" id="SSF50494">
    <property type="entry name" value="Trypsin-like serine proteases"/>
    <property type="match status" value="1"/>
</dbReference>
<feature type="domain" description="Peptidase S1" evidence="9">
    <location>
        <begin position="30"/>
        <end position="253"/>
    </location>
</feature>
<keyword evidence="4 7" id="KW-0720">Serine protease</keyword>
<dbReference type="Proteomes" id="UP001166052">
    <property type="component" value="Unassembled WGS sequence"/>
</dbReference>
<dbReference type="InterPro" id="IPR001314">
    <property type="entry name" value="Peptidase_S1A"/>
</dbReference>
<keyword evidence="3 7" id="KW-0378">Hydrolase</keyword>
<dbReference type="InterPro" id="IPR001254">
    <property type="entry name" value="Trypsin_dom"/>
</dbReference>
<reference evidence="10" key="1">
    <citation type="journal article" date="2021" name="Cell">
        <title>Tracing the genetic footprints of vertebrate landing in non-teleost ray-finned fishes.</title>
        <authorList>
            <person name="Bi X."/>
            <person name="Wang K."/>
            <person name="Yang L."/>
            <person name="Pan H."/>
            <person name="Jiang H."/>
            <person name="Wei Q."/>
            <person name="Fang M."/>
            <person name="Yu H."/>
            <person name="Zhu C."/>
            <person name="Cai Y."/>
            <person name="He Y."/>
            <person name="Gan X."/>
            <person name="Zeng H."/>
            <person name="Yu D."/>
            <person name="Zhu Y."/>
            <person name="Jiang H."/>
            <person name="Qiu Q."/>
            <person name="Yang H."/>
            <person name="Zhang Y.E."/>
            <person name="Wang W."/>
            <person name="Zhu M."/>
            <person name="He S."/>
            <person name="Zhang G."/>
        </authorList>
    </citation>
    <scope>NUCLEOTIDE SEQUENCE</scope>
    <source>
        <strain evidence="10">Bchr_001</strain>
    </source>
</reference>
<evidence type="ECO:0000256" key="1">
    <source>
        <dbReference type="ARBA" id="ARBA00022670"/>
    </source>
</evidence>
<dbReference type="PROSITE" id="PS00134">
    <property type="entry name" value="TRYPSIN_HIS"/>
    <property type="match status" value="1"/>
</dbReference>
<comment type="caution">
    <text evidence="10">The sequence shown here is derived from an EMBL/GenBank/DDBJ whole genome shotgun (WGS) entry which is preliminary data.</text>
</comment>
<dbReference type="PROSITE" id="PS00135">
    <property type="entry name" value="TRYPSIN_SER"/>
    <property type="match status" value="1"/>
</dbReference>
<dbReference type="Gene3D" id="2.40.10.10">
    <property type="entry name" value="Trypsin-like serine proteases"/>
    <property type="match status" value="1"/>
</dbReference>
<evidence type="ECO:0000256" key="7">
    <source>
        <dbReference type="RuleBase" id="RU363034"/>
    </source>
</evidence>
<dbReference type="InterPro" id="IPR009003">
    <property type="entry name" value="Peptidase_S1_PA"/>
</dbReference>
<keyword evidence="2 8" id="KW-0732">Signal</keyword>
<sequence length="258" mass="27842">MNTSGAMLAVCGTAITIICLTLAGVTGDKIIDGREAVPHSRPYMAFFMANGKNKSFICGGLLIRPNVVLTAAHCKGEGIILILGAHHAFKYETSQQVIPVQEVIPHEKFEEKTLKNDIMLLKLKYNATITNEVKVINLPSKDDHDFKPGTICLVAGWGRTATNGNVSDTLREVDVKIQEYCDSTSLICARGLHRKGTCNGDSGGPLVCQGRNNVPTAVGIVSYANSENCENPQRSNVYVKVSAHLKWIESKIGISSSA</sequence>
<evidence type="ECO:0000256" key="3">
    <source>
        <dbReference type="ARBA" id="ARBA00022801"/>
    </source>
</evidence>
<evidence type="ECO:0000259" key="9">
    <source>
        <dbReference type="PROSITE" id="PS50240"/>
    </source>
</evidence>